<proteinExistence type="predicted"/>
<evidence type="ECO:0000313" key="3">
    <source>
        <dbReference type="Proteomes" id="UP000659124"/>
    </source>
</evidence>
<dbReference type="SUPFAM" id="SSF56281">
    <property type="entry name" value="Metallo-hydrolase/oxidoreductase"/>
    <property type="match status" value="1"/>
</dbReference>
<dbReference type="EMBL" id="JACVFC010000003">
    <property type="protein sequence ID" value="MBC9933098.1"/>
    <property type="molecule type" value="Genomic_DNA"/>
</dbReference>
<dbReference type="Pfam" id="PF12706">
    <property type="entry name" value="Lactamase_B_2"/>
    <property type="match status" value="1"/>
</dbReference>
<dbReference type="Proteomes" id="UP000659124">
    <property type="component" value="Unassembled WGS sequence"/>
</dbReference>
<protein>
    <submittedName>
        <fullName evidence="2">MBL fold metallo-hydrolase</fullName>
    </submittedName>
</protein>
<dbReference type="RefSeq" id="WP_188090221.1">
    <property type="nucleotide sequence ID" value="NZ_JACVFC010000003.1"/>
</dbReference>
<dbReference type="InterPro" id="IPR036866">
    <property type="entry name" value="RibonucZ/Hydroxyglut_hydro"/>
</dbReference>
<feature type="domain" description="Metallo-beta-lactamase" evidence="1">
    <location>
        <begin position="116"/>
        <end position="307"/>
    </location>
</feature>
<organism evidence="2 3">
    <name type="scientific">Chitinophaga qingshengii</name>
    <dbReference type="NCBI Taxonomy" id="1569794"/>
    <lineage>
        <taxon>Bacteria</taxon>
        <taxon>Pseudomonadati</taxon>
        <taxon>Bacteroidota</taxon>
        <taxon>Chitinophagia</taxon>
        <taxon>Chitinophagales</taxon>
        <taxon>Chitinophagaceae</taxon>
        <taxon>Chitinophaga</taxon>
    </lineage>
</organism>
<dbReference type="Gene3D" id="3.60.15.10">
    <property type="entry name" value="Ribonuclease Z/Hydroxyacylglutathione hydrolase-like"/>
    <property type="match status" value="1"/>
</dbReference>
<dbReference type="PANTHER" id="PTHR15032">
    <property type="entry name" value="N-ACYL-PHOSPHATIDYLETHANOLAMINE-HYDROLYZING PHOSPHOLIPASE D"/>
    <property type="match status" value="1"/>
</dbReference>
<dbReference type="PANTHER" id="PTHR15032:SF4">
    <property type="entry name" value="N-ACYL-PHOSPHATIDYLETHANOLAMINE-HYDROLYZING PHOSPHOLIPASE D"/>
    <property type="match status" value="1"/>
</dbReference>
<comment type="caution">
    <text evidence="2">The sequence shown here is derived from an EMBL/GenBank/DDBJ whole genome shotgun (WGS) entry which is preliminary data.</text>
</comment>
<gene>
    <name evidence="2" type="ORF">ICL07_22105</name>
</gene>
<dbReference type="InterPro" id="IPR001279">
    <property type="entry name" value="Metallo-B-lactamas"/>
</dbReference>
<name>A0ABR7TRI5_9BACT</name>
<sequence>MLTTLFLILKWFFRRKGKPVVKSHTFNPGLPTIKPDWKGTPLDQNGLFIYEEQPTVNRMGDVVKFMFQRNPQRALKKADTWRITVRRNADWIDDPSDKIVWLGHASFFLQLSGISILIDPMFGKLPIVRRYSVLPVSPDKFSDINYILISHAHYDHCDKNSIKLLSKRNPQAKILAGLQLNRLISQWVKNPVLTAGWYQQYNLTNDLTITFLPTRHWANRSPFDGNTSLWGSFMIQTDAQCIYYGGDSGHGSHYKDIASLFPKVDVALIGADAYAPAWFMAQHHQDPYDAVKAFNIIGARYLIPFHYGTFDSADEPMGEPEQILKELDKKGNINGRLKILELGEVFSLEQNEP</sequence>
<keyword evidence="3" id="KW-1185">Reference proteome</keyword>
<evidence type="ECO:0000313" key="2">
    <source>
        <dbReference type="EMBL" id="MBC9933098.1"/>
    </source>
</evidence>
<accession>A0ABR7TRI5</accession>
<reference evidence="2 3" key="1">
    <citation type="submission" date="2020-09" db="EMBL/GenBank/DDBJ databases">
        <title>Genome sequences of type strains of Chitinophaga qingshengii and Chitinophaga varians.</title>
        <authorList>
            <person name="Kittiwongwattana C."/>
        </authorList>
    </citation>
    <scope>NUCLEOTIDE SEQUENCE [LARGE SCALE GENOMIC DNA]</scope>
    <source>
        <strain evidence="2 3">JCM 30026</strain>
    </source>
</reference>
<evidence type="ECO:0000259" key="1">
    <source>
        <dbReference type="Pfam" id="PF12706"/>
    </source>
</evidence>